<dbReference type="Proteomes" id="UP001497535">
    <property type="component" value="Unassembled WGS sequence"/>
</dbReference>
<gene>
    <name evidence="1" type="ORF">MENTE1834_LOCUS25011</name>
</gene>
<organism evidence="1 2">
    <name type="scientific">Meloidogyne enterolobii</name>
    <name type="common">Root-knot nematode worm</name>
    <name type="synonym">Meloidogyne mayaguensis</name>
    <dbReference type="NCBI Taxonomy" id="390850"/>
    <lineage>
        <taxon>Eukaryota</taxon>
        <taxon>Metazoa</taxon>
        <taxon>Ecdysozoa</taxon>
        <taxon>Nematoda</taxon>
        <taxon>Chromadorea</taxon>
        <taxon>Rhabditida</taxon>
        <taxon>Tylenchina</taxon>
        <taxon>Tylenchomorpha</taxon>
        <taxon>Tylenchoidea</taxon>
        <taxon>Meloidogynidae</taxon>
        <taxon>Meloidogyninae</taxon>
        <taxon>Meloidogyne</taxon>
    </lineage>
</organism>
<comment type="caution">
    <text evidence="1">The sequence shown here is derived from an EMBL/GenBank/DDBJ whole genome shotgun (WGS) entry which is preliminary data.</text>
</comment>
<dbReference type="EMBL" id="CAVMJV010000035">
    <property type="protein sequence ID" value="CAK5077977.1"/>
    <property type="molecule type" value="Genomic_DNA"/>
</dbReference>
<evidence type="ECO:0000313" key="1">
    <source>
        <dbReference type="EMBL" id="CAK5077977.1"/>
    </source>
</evidence>
<name>A0ACB0ZHZ0_MELEN</name>
<proteinExistence type="predicted"/>
<keyword evidence="2" id="KW-1185">Reference proteome</keyword>
<evidence type="ECO:0000313" key="2">
    <source>
        <dbReference type="Proteomes" id="UP001497535"/>
    </source>
</evidence>
<reference evidence="1" key="1">
    <citation type="submission" date="2023-11" db="EMBL/GenBank/DDBJ databases">
        <authorList>
            <person name="Poullet M."/>
        </authorList>
    </citation>
    <scope>NUCLEOTIDE SEQUENCE</scope>
    <source>
        <strain evidence="1">E1834</strain>
    </source>
</reference>
<sequence>MKASLQIIIMKVERSYQTMGKILLILTIIIMVIQVLHLIHCLYAKKNV</sequence>
<accession>A0ACB0ZHZ0</accession>
<protein>
    <submittedName>
        <fullName evidence="1">Uncharacterized protein</fullName>
    </submittedName>
</protein>